<sequence length="125" mass="14238">MHLQESGEMYLETIYVLSLEKNAVRSIDIANHMGFSKPSVTRGLGLLKDDGFIEKDSDGHIILTEKGRNHAIRIYERHTLLTDLFIKIGVDEQTAADDACRIEHYISDKTFDAIKAYIKKKELQS</sequence>
<accession>A0A1T4KP48</accession>
<reference evidence="6 7" key="1">
    <citation type="submission" date="2017-02" db="EMBL/GenBank/DDBJ databases">
        <authorList>
            <person name="Peterson S.W."/>
        </authorList>
    </citation>
    <scope>NUCLEOTIDE SEQUENCE [LARGE SCALE GENOMIC DNA]</scope>
    <source>
        <strain evidence="6 7">ATCC 17233</strain>
    </source>
</reference>
<dbReference type="InterPro" id="IPR036388">
    <property type="entry name" value="WH-like_DNA-bd_sf"/>
</dbReference>
<feature type="domain" description="HTH dtxR-type" evidence="5">
    <location>
        <begin position="1"/>
        <end position="64"/>
    </location>
</feature>
<dbReference type="SUPFAM" id="SSF47979">
    <property type="entry name" value="Iron-dependent repressor protein, dimerization domain"/>
    <property type="match status" value="1"/>
</dbReference>
<dbReference type="Pfam" id="PF02742">
    <property type="entry name" value="Fe_dep_repr_C"/>
    <property type="match status" value="1"/>
</dbReference>
<evidence type="ECO:0000256" key="2">
    <source>
        <dbReference type="ARBA" id="ARBA00023015"/>
    </source>
</evidence>
<keyword evidence="4" id="KW-0804">Transcription</keyword>
<dbReference type="InterPro" id="IPR022687">
    <property type="entry name" value="HTH_DTXR"/>
</dbReference>
<dbReference type="PANTHER" id="PTHR33238:SF7">
    <property type="entry name" value="IRON-DEPENDENT TRANSCRIPTIONAL REGULATOR"/>
    <property type="match status" value="1"/>
</dbReference>
<dbReference type="GO" id="GO:0046983">
    <property type="term" value="F:protein dimerization activity"/>
    <property type="evidence" value="ECO:0007669"/>
    <property type="project" value="InterPro"/>
</dbReference>
<dbReference type="GO" id="GO:0046914">
    <property type="term" value="F:transition metal ion binding"/>
    <property type="evidence" value="ECO:0007669"/>
    <property type="project" value="InterPro"/>
</dbReference>
<evidence type="ECO:0000256" key="4">
    <source>
        <dbReference type="ARBA" id="ARBA00023163"/>
    </source>
</evidence>
<dbReference type="InterPro" id="IPR036390">
    <property type="entry name" value="WH_DNA-bd_sf"/>
</dbReference>
<dbReference type="InterPro" id="IPR036421">
    <property type="entry name" value="Fe_dep_repressor_sf"/>
</dbReference>
<dbReference type="SMART" id="SM00529">
    <property type="entry name" value="HTH_DTXR"/>
    <property type="match status" value="1"/>
</dbReference>
<dbReference type="InterPro" id="IPR022689">
    <property type="entry name" value="Iron_dep_repressor"/>
</dbReference>
<keyword evidence="2" id="KW-0805">Transcription regulation</keyword>
<protein>
    <submittedName>
        <fullName evidence="6">Iron (Metal) dependent repressor, DtxR family</fullName>
    </submittedName>
</protein>
<dbReference type="RefSeq" id="WP_078786161.1">
    <property type="nucleotide sequence ID" value="NZ_FMTO01000003.1"/>
</dbReference>
<dbReference type="Proteomes" id="UP000189857">
    <property type="component" value="Unassembled WGS sequence"/>
</dbReference>
<gene>
    <name evidence="6" type="ORF">SAMN02745110_00496</name>
</gene>
<dbReference type="GO" id="GO:0003677">
    <property type="term" value="F:DNA binding"/>
    <property type="evidence" value="ECO:0007669"/>
    <property type="project" value="UniProtKB-KW"/>
</dbReference>
<comment type="similarity">
    <text evidence="1">Belongs to the DtxR/MntR family.</text>
</comment>
<dbReference type="Gene3D" id="1.10.10.10">
    <property type="entry name" value="Winged helix-like DNA-binding domain superfamily/Winged helix DNA-binding domain"/>
    <property type="match status" value="1"/>
</dbReference>
<dbReference type="PANTHER" id="PTHR33238">
    <property type="entry name" value="IRON (METAL) DEPENDENT REPRESSOR, DTXR FAMILY"/>
    <property type="match status" value="1"/>
</dbReference>
<dbReference type="InterPro" id="IPR001367">
    <property type="entry name" value="Fe_dep_repressor"/>
</dbReference>
<keyword evidence="7" id="KW-1185">Reference proteome</keyword>
<evidence type="ECO:0000313" key="7">
    <source>
        <dbReference type="Proteomes" id="UP000189857"/>
    </source>
</evidence>
<dbReference type="GO" id="GO:0003700">
    <property type="term" value="F:DNA-binding transcription factor activity"/>
    <property type="evidence" value="ECO:0007669"/>
    <property type="project" value="InterPro"/>
</dbReference>
<evidence type="ECO:0000313" key="6">
    <source>
        <dbReference type="EMBL" id="SJZ44195.1"/>
    </source>
</evidence>
<dbReference type="PROSITE" id="PS50944">
    <property type="entry name" value="HTH_DTXR"/>
    <property type="match status" value="1"/>
</dbReference>
<dbReference type="OrthoDB" id="9794394at2"/>
<dbReference type="InterPro" id="IPR050536">
    <property type="entry name" value="DtxR_MntR_Metal-Reg"/>
</dbReference>
<organism evidence="6 7">
    <name type="scientific">Eubacterium ruminantium</name>
    <dbReference type="NCBI Taxonomy" id="42322"/>
    <lineage>
        <taxon>Bacteria</taxon>
        <taxon>Bacillati</taxon>
        <taxon>Bacillota</taxon>
        <taxon>Clostridia</taxon>
        <taxon>Eubacteriales</taxon>
        <taxon>Eubacteriaceae</taxon>
        <taxon>Eubacterium</taxon>
    </lineage>
</organism>
<dbReference type="Pfam" id="PF01325">
    <property type="entry name" value="Fe_dep_repress"/>
    <property type="match status" value="1"/>
</dbReference>
<evidence type="ECO:0000256" key="3">
    <source>
        <dbReference type="ARBA" id="ARBA00023125"/>
    </source>
</evidence>
<dbReference type="EMBL" id="FUXA01000004">
    <property type="protein sequence ID" value="SJZ44195.1"/>
    <property type="molecule type" value="Genomic_DNA"/>
</dbReference>
<evidence type="ECO:0000259" key="5">
    <source>
        <dbReference type="PROSITE" id="PS50944"/>
    </source>
</evidence>
<dbReference type="SUPFAM" id="SSF46785">
    <property type="entry name" value="Winged helix' DNA-binding domain"/>
    <property type="match status" value="1"/>
</dbReference>
<keyword evidence="3" id="KW-0238">DNA-binding</keyword>
<name>A0A1T4KP48_9FIRM</name>
<dbReference type="AlphaFoldDB" id="A0A1T4KP48"/>
<dbReference type="Gene3D" id="1.10.60.10">
    <property type="entry name" value="Iron dependent repressor, metal binding and dimerisation domain"/>
    <property type="match status" value="1"/>
</dbReference>
<proteinExistence type="inferred from homology"/>
<evidence type="ECO:0000256" key="1">
    <source>
        <dbReference type="ARBA" id="ARBA00007871"/>
    </source>
</evidence>